<evidence type="ECO:0000313" key="16">
    <source>
        <dbReference type="Proteomes" id="UP000295681"/>
    </source>
</evidence>
<dbReference type="PANTHER" id="PTHR42945">
    <property type="entry name" value="HISTIDINE BIOSYNTHESIS BIFUNCTIONAL PROTEIN"/>
    <property type="match status" value="1"/>
</dbReference>
<dbReference type="GO" id="GO:0000105">
    <property type="term" value="P:L-histidine biosynthetic process"/>
    <property type="evidence" value="ECO:0007669"/>
    <property type="project" value="UniProtKB-UniPathway"/>
</dbReference>
<dbReference type="Gene3D" id="3.10.20.810">
    <property type="entry name" value="Phosphoribosyl-AMP cyclohydrolase"/>
    <property type="match status" value="1"/>
</dbReference>
<dbReference type="RefSeq" id="WP_133264703.1">
    <property type="nucleotide sequence ID" value="NZ_JAGYGP010000005.1"/>
</dbReference>
<comment type="pathway">
    <text evidence="4">Amino-acid biosynthesis; L-histidine biosynthesis; L-histidine from 5-phospho-alpha-D-ribose 1-diphosphate: step 2/9.</text>
</comment>
<dbReference type="SUPFAM" id="SSF141734">
    <property type="entry name" value="HisI-like"/>
    <property type="match status" value="1"/>
</dbReference>
<feature type="domain" description="Phosphoribosyl-AMP cyclohydrolase" evidence="14">
    <location>
        <begin position="31"/>
        <end position="103"/>
    </location>
</feature>
<dbReference type="UniPathway" id="UPA00031">
    <property type="reaction ID" value="UER00008"/>
</dbReference>
<dbReference type="Proteomes" id="UP000295681">
    <property type="component" value="Unassembled WGS sequence"/>
</dbReference>
<sequence>MLNNPQPDFSKNGGLLPTIIVDNNTQQVLTLAYMNQESFEKTLETQQTWFYSRSRQTLWHKGETSGHTQQVVSLTLDCDQDTLLVKVIPNGPACHTGSTSCFNQSIPIKKES</sequence>
<evidence type="ECO:0000256" key="1">
    <source>
        <dbReference type="ARBA" id="ARBA00000024"/>
    </source>
</evidence>
<comment type="similarity">
    <text evidence="6">In the N-terminal section; belongs to the PRA-CH family.</text>
</comment>
<dbReference type="InterPro" id="IPR002496">
    <property type="entry name" value="PRib_AMP_CycHydrolase_dom"/>
</dbReference>
<dbReference type="EMBL" id="PUFI01000016">
    <property type="protein sequence ID" value="TDG67242.1"/>
    <property type="molecule type" value="Genomic_DNA"/>
</dbReference>
<reference evidence="15 16" key="1">
    <citation type="journal article" date="2019" name="Appl. Microbiol. Biotechnol.">
        <title>Uncovering carbohydrate metabolism through a genotype-phenotype association study of 56 lactic acid bacteria genomes.</title>
        <authorList>
            <person name="Buron-Moles G."/>
            <person name="Chailyan A."/>
            <person name="Dolejs I."/>
            <person name="Forster J."/>
            <person name="Miks M.H."/>
        </authorList>
    </citation>
    <scope>NUCLEOTIDE SEQUENCE [LARGE SCALE GENOMIC DNA]</scope>
    <source>
        <strain evidence="15 16">ATCC 700006</strain>
    </source>
</reference>
<proteinExistence type="inferred from homology"/>
<dbReference type="InterPro" id="IPR038019">
    <property type="entry name" value="PRib_AMP_CycHydrolase_sf"/>
</dbReference>
<evidence type="ECO:0000256" key="9">
    <source>
        <dbReference type="ARBA" id="ARBA00017720"/>
    </source>
</evidence>
<dbReference type="EC" id="3.5.4.19" evidence="8"/>
<evidence type="ECO:0000256" key="2">
    <source>
        <dbReference type="ARBA" id="ARBA00001460"/>
    </source>
</evidence>
<comment type="catalytic activity">
    <reaction evidence="2">
        <text>1-(5-phospho-beta-D-ribosyl)-ATP + H2O = 1-(5-phospho-beta-D-ribosyl)-5'-AMP + diphosphate + H(+)</text>
        <dbReference type="Rhea" id="RHEA:22828"/>
        <dbReference type="ChEBI" id="CHEBI:15377"/>
        <dbReference type="ChEBI" id="CHEBI:15378"/>
        <dbReference type="ChEBI" id="CHEBI:33019"/>
        <dbReference type="ChEBI" id="CHEBI:59457"/>
        <dbReference type="ChEBI" id="CHEBI:73183"/>
        <dbReference type="EC" id="3.6.1.31"/>
    </reaction>
</comment>
<comment type="caution">
    <text evidence="15">The sequence shown here is derived from an EMBL/GenBank/DDBJ whole genome shotgun (WGS) entry which is preliminary data.</text>
</comment>
<evidence type="ECO:0000256" key="10">
    <source>
        <dbReference type="ARBA" id="ARBA00022490"/>
    </source>
</evidence>
<dbReference type="EC" id="3.6.1.31" evidence="7"/>
<evidence type="ECO:0000256" key="4">
    <source>
        <dbReference type="ARBA" id="ARBA00005204"/>
    </source>
</evidence>
<evidence type="ECO:0000256" key="3">
    <source>
        <dbReference type="ARBA" id="ARBA00005169"/>
    </source>
</evidence>
<dbReference type="PANTHER" id="PTHR42945:SF9">
    <property type="entry name" value="HISTIDINE BIOSYNTHESIS BIFUNCTIONAL PROTEIN HISIE"/>
    <property type="match status" value="1"/>
</dbReference>
<accession>A0A4R5N6G7</accession>
<comment type="pathway">
    <text evidence="3">Amino-acid biosynthesis; L-histidine biosynthesis; L-histidine from 5-phospho-alpha-D-ribose 1-diphosphate: step 3/9.</text>
</comment>
<keyword evidence="16" id="KW-1185">Reference proteome</keyword>
<dbReference type="AlphaFoldDB" id="A0A4R5N6G7"/>
<evidence type="ECO:0000256" key="5">
    <source>
        <dbReference type="ARBA" id="ARBA00007731"/>
    </source>
</evidence>
<evidence type="ECO:0000256" key="12">
    <source>
        <dbReference type="ARBA" id="ARBA00022801"/>
    </source>
</evidence>
<dbReference type="GO" id="GO:0004635">
    <property type="term" value="F:phosphoribosyl-AMP cyclohydrolase activity"/>
    <property type="evidence" value="ECO:0007669"/>
    <property type="project" value="UniProtKB-EC"/>
</dbReference>
<dbReference type="NCBIfam" id="NF000768">
    <property type="entry name" value="PRK00051.1"/>
    <property type="match status" value="1"/>
</dbReference>
<dbReference type="FunFam" id="3.10.20.810:FF:000001">
    <property type="entry name" value="Histidine biosynthesis bifunctional protein HisIE"/>
    <property type="match status" value="1"/>
</dbReference>
<comment type="catalytic activity">
    <reaction evidence="1">
        <text>1-(5-phospho-beta-D-ribosyl)-5'-AMP + H2O = 1-(5-phospho-beta-D-ribosyl)-5-[(5-phospho-beta-D-ribosylamino)methylideneamino]imidazole-4-carboxamide</text>
        <dbReference type="Rhea" id="RHEA:20049"/>
        <dbReference type="ChEBI" id="CHEBI:15377"/>
        <dbReference type="ChEBI" id="CHEBI:58435"/>
        <dbReference type="ChEBI" id="CHEBI:59457"/>
        <dbReference type="EC" id="3.5.4.19"/>
    </reaction>
</comment>
<keyword evidence="12" id="KW-0378">Hydrolase</keyword>
<keyword evidence="10" id="KW-0963">Cytoplasm</keyword>
<evidence type="ECO:0000259" key="14">
    <source>
        <dbReference type="Pfam" id="PF01502"/>
    </source>
</evidence>
<comment type="similarity">
    <text evidence="5">In the C-terminal section; belongs to the PRA-PH family.</text>
</comment>
<evidence type="ECO:0000256" key="7">
    <source>
        <dbReference type="ARBA" id="ARBA00012414"/>
    </source>
</evidence>
<evidence type="ECO:0000313" key="15">
    <source>
        <dbReference type="EMBL" id="TDG67242.1"/>
    </source>
</evidence>
<organism evidence="15 16">
    <name type="scientific">Leuconostoc fallax</name>
    <dbReference type="NCBI Taxonomy" id="1251"/>
    <lineage>
        <taxon>Bacteria</taxon>
        <taxon>Bacillati</taxon>
        <taxon>Bacillota</taxon>
        <taxon>Bacilli</taxon>
        <taxon>Lactobacillales</taxon>
        <taxon>Lactobacillaceae</taxon>
        <taxon>Leuconostoc</taxon>
    </lineage>
</organism>
<dbReference type="Pfam" id="PF01502">
    <property type="entry name" value="PRA-CH"/>
    <property type="match status" value="1"/>
</dbReference>
<evidence type="ECO:0000256" key="11">
    <source>
        <dbReference type="ARBA" id="ARBA00022605"/>
    </source>
</evidence>
<gene>
    <name evidence="15" type="ORF">C5L23_000196</name>
</gene>
<keyword evidence="11" id="KW-0028">Amino-acid biosynthesis</keyword>
<protein>
    <recommendedName>
        <fullName evidence="9">Histidine biosynthesis bifunctional protein HisIE</fullName>
        <ecNumber evidence="8">3.5.4.19</ecNumber>
        <ecNumber evidence="7">3.6.1.31</ecNumber>
    </recommendedName>
</protein>
<evidence type="ECO:0000256" key="6">
    <source>
        <dbReference type="ARBA" id="ARBA00008299"/>
    </source>
</evidence>
<evidence type="ECO:0000256" key="8">
    <source>
        <dbReference type="ARBA" id="ARBA00012721"/>
    </source>
</evidence>
<keyword evidence="13" id="KW-0368">Histidine biosynthesis</keyword>
<evidence type="ECO:0000256" key="13">
    <source>
        <dbReference type="ARBA" id="ARBA00023102"/>
    </source>
</evidence>
<dbReference type="GO" id="GO:0004636">
    <property type="term" value="F:phosphoribosyl-ATP diphosphatase activity"/>
    <property type="evidence" value="ECO:0007669"/>
    <property type="project" value="UniProtKB-EC"/>
</dbReference>
<name>A0A4R5N6G7_9LACO</name>